<protein>
    <recommendedName>
        <fullName evidence="4">Replication terminator protein</fullName>
    </recommendedName>
</protein>
<proteinExistence type="predicted"/>
<accession>A0A098MEV7</accession>
<reference evidence="2 3" key="2">
    <citation type="submission" date="2014-10" db="EMBL/GenBank/DDBJ databases">
        <title>Comparative genomics of the Paenibacillus odorifer group.</title>
        <authorList>
            <person name="Tsai Y.-C."/>
            <person name="Martin N."/>
            <person name="Korlach J."/>
            <person name="Wiedmann M."/>
        </authorList>
    </citation>
    <scope>NUCLEOTIDE SEQUENCE [LARGE SCALE GENOMIC DNA]</scope>
    <source>
        <strain evidence="2 3">DSM 18334</strain>
    </source>
</reference>
<sequence length="130" mass="14064">MNIDFSTLADGAVAEVVELELQRILENIADLNTDPKKIRQLKLTLKFKANDKRDIVEVDISTAKITAPIKSVGTTFVMGRDGGGKVAAKELKSGTKGQTYIANDGSVRDDTGNPVTELEVKKDSNVVGFR</sequence>
<evidence type="ECO:0000313" key="3">
    <source>
        <dbReference type="Proteomes" id="UP000029734"/>
    </source>
</evidence>
<dbReference type="AlphaFoldDB" id="A0A098MEV7"/>
<dbReference type="RefSeq" id="WP_036648379.1">
    <property type="nucleotide sequence ID" value="NZ_JQCR01000002.1"/>
</dbReference>
<dbReference type="EMBL" id="JQCR01000002">
    <property type="protein sequence ID" value="KGE20591.1"/>
    <property type="molecule type" value="Genomic_DNA"/>
</dbReference>
<dbReference type="STRING" id="268407.PWYN_03130"/>
<evidence type="ECO:0000313" key="2">
    <source>
        <dbReference type="EMBL" id="KGE20591.1"/>
    </source>
</evidence>
<dbReference type="EMBL" id="JQCR01000002">
    <property type="protein sequence ID" value="KGE18474.1"/>
    <property type="molecule type" value="Genomic_DNA"/>
</dbReference>
<evidence type="ECO:0000313" key="1">
    <source>
        <dbReference type="EMBL" id="KGE18474.1"/>
    </source>
</evidence>
<gene>
    <name evidence="1" type="ORF">PWYN_03130</name>
    <name evidence="2" type="ORF">PWYN_15490</name>
</gene>
<organism evidence="2 3">
    <name type="scientific">Paenibacillus wynnii</name>
    <dbReference type="NCBI Taxonomy" id="268407"/>
    <lineage>
        <taxon>Bacteria</taxon>
        <taxon>Bacillati</taxon>
        <taxon>Bacillota</taxon>
        <taxon>Bacilli</taxon>
        <taxon>Bacillales</taxon>
        <taxon>Paenibacillaceae</taxon>
        <taxon>Paenibacillus</taxon>
    </lineage>
</organism>
<dbReference type="Proteomes" id="UP000029734">
    <property type="component" value="Unassembled WGS sequence"/>
</dbReference>
<dbReference type="eggNOG" id="ENOG50331KR">
    <property type="taxonomic scope" value="Bacteria"/>
</dbReference>
<comment type="caution">
    <text evidence="2">The sequence shown here is derived from an EMBL/GenBank/DDBJ whole genome shotgun (WGS) entry which is preliminary data.</text>
</comment>
<evidence type="ECO:0008006" key="4">
    <source>
        <dbReference type="Google" id="ProtNLM"/>
    </source>
</evidence>
<reference evidence="2 3" key="1">
    <citation type="submission" date="2014-08" db="EMBL/GenBank/DDBJ databases">
        <authorList>
            <person name="den Bakker H.C."/>
        </authorList>
    </citation>
    <scope>NUCLEOTIDE SEQUENCE [LARGE SCALE GENOMIC DNA]</scope>
    <source>
        <strain evidence="2 3">DSM 18334</strain>
    </source>
</reference>
<dbReference type="OrthoDB" id="1956472at2"/>
<keyword evidence="3" id="KW-1185">Reference proteome</keyword>
<name>A0A098MEV7_9BACL</name>